<evidence type="ECO:0000313" key="4">
    <source>
        <dbReference type="EMBL" id="OIR07280.1"/>
    </source>
</evidence>
<protein>
    <submittedName>
        <fullName evidence="4">Twitching mobility protein</fullName>
    </submittedName>
</protein>
<dbReference type="SUPFAM" id="SSF52540">
    <property type="entry name" value="P-loop containing nucleoside triphosphate hydrolases"/>
    <property type="match status" value="1"/>
</dbReference>
<dbReference type="InterPro" id="IPR027417">
    <property type="entry name" value="P-loop_NTPase"/>
</dbReference>
<proteinExistence type="inferred from homology"/>
<dbReference type="InterPro" id="IPR003593">
    <property type="entry name" value="AAA+_ATPase"/>
</dbReference>
<dbReference type="InterPro" id="IPR050921">
    <property type="entry name" value="T4SS_GSP_E_ATPase"/>
</dbReference>
<reference evidence="4" key="1">
    <citation type="submission" date="2016-10" db="EMBL/GenBank/DDBJ databases">
        <title>Sequence of Gallionella enrichment culture.</title>
        <authorList>
            <person name="Poehlein A."/>
            <person name="Muehling M."/>
            <person name="Daniel R."/>
        </authorList>
    </citation>
    <scope>NUCLEOTIDE SEQUENCE</scope>
</reference>
<feature type="region of interest" description="Disordered" evidence="2">
    <location>
        <begin position="1"/>
        <end position="22"/>
    </location>
</feature>
<evidence type="ECO:0000259" key="3">
    <source>
        <dbReference type="PROSITE" id="PS00662"/>
    </source>
</evidence>
<dbReference type="EMBL" id="MLJW01000038">
    <property type="protein sequence ID" value="OIR07280.1"/>
    <property type="molecule type" value="Genomic_DNA"/>
</dbReference>
<dbReference type="InterPro" id="IPR006321">
    <property type="entry name" value="PilT/PilU"/>
</dbReference>
<dbReference type="PANTHER" id="PTHR30486">
    <property type="entry name" value="TWITCHING MOTILITY PROTEIN PILT"/>
    <property type="match status" value="1"/>
</dbReference>
<sequence>MVNRVSGAKVGRSPETPATHREMSYEMNDLLDLMVEQNASDLHLQVGQAPCLRISGSMTPIDGPVLTPADTEQLMLSITPDVHVQNTKLNGGADFGFAFLEKARFRVSVLKTKGNYGMVLRQIPNRMFGLRDIGLPDKIRELLYRPRGLVLVTGPTGSGKSTTLASMINYINENREGHIITIEDPIEYYHPHRRCIVTQREVHVDVPSFSEAIRRALRQDPDIILVGEMRDLETIEAAISAAETGHLVFGTLHTNSAAKTIDRIVDAFPANMKDMIRTQLASSLVAVISQVLCKKVGGGRIAGYEIMVNTTSIASLIRENKTFRITSDIQTGAHLGMITMDTHLMSLVNREMVSPDEALDKAQDPVVMREKLIQMGYQLRPV</sequence>
<dbReference type="PANTHER" id="PTHR30486:SF16">
    <property type="entry name" value="TWITCHING MOTILITY PROTEIN PILT"/>
    <property type="match status" value="1"/>
</dbReference>
<dbReference type="CDD" id="cd01131">
    <property type="entry name" value="PilT"/>
    <property type="match status" value="1"/>
</dbReference>
<feature type="domain" description="Bacterial type II secretion system protein E" evidence="3">
    <location>
        <begin position="217"/>
        <end position="231"/>
    </location>
</feature>
<name>A0A1J5STD9_9ZZZZ</name>
<dbReference type="AlphaFoldDB" id="A0A1J5STD9"/>
<evidence type="ECO:0000256" key="1">
    <source>
        <dbReference type="ARBA" id="ARBA00006611"/>
    </source>
</evidence>
<dbReference type="PROSITE" id="PS00662">
    <property type="entry name" value="T2SP_E"/>
    <property type="match status" value="1"/>
</dbReference>
<dbReference type="Pfam" id="PF00437">
    <property type="entry name" value="T2SSE"/>
    <property type="match status" value="1"/>
</dbReference>
<dbReference type="GO" id="GO:0016887">
    <property type="term" value="F:ATP hydrolysis activity"/>
    <property type="evidence" value="ECO:0007669"/>
    <property type="project" value="InterPro"/>
</dbReference>
<dbReference type="Gene3D" id="3.30.450.90">
    <property type="match status" value="1"/>
</dbReference>
<comment type="similarity">
    <text evidence="1">Belongs to the GSP E family.</text>
</comment>
<dbReference type="SMART" id="SM00382">
    <property type="entry name" value="AAA"/>
    <property type="match status" value="1"/>
</dbReference>
<dbReference type="Gene3D" id="3.40.50.300">
    <property type="entry name" value="P-loop containing nucleotide triphosphate hydrolases"/>
    <property type="match status" value="1"/>
</dbReference>
<comment type="caution">
    <text evidence="4">The sequence shown here is derived from an EMBL/GenBank/DDBJ whole genome shotgun (WGS) entry which is preliminary data.</text>
</comment>
<accession>A0A1J5STD9</accession>
<gene>
    <name evidence="4" type="primary">pilT_13</name>
    <name evidence="4" type="ORF">GALL_105360</name>
</gene>
<dbReference type="GO" id="GO:0005524">
    <property type="term" value="F:ATP binding"/>
    <property type="evidence" value="ECO:0007669"/>
    <property type="project" value="InterPro"/>
</dbReference>
<dbReference type="NCBIfam" id="TIGR01420">
    <property type="entry name" value="pilT_fam"/>
    <property type="match status" value="1"/>
</dbReference>
<dbReference type="InterPro" id="IPR001482">
    <property type="entry name" value="T2SS/T4SS_dom"/>
</dbReference>
<evidence type="ECO:0000256" key="2">
    <source>
        <dbReference type="SAM" id="MobiDB-lite"/>
    </source>
</evidence>
<organism evidence="4">
    <name type="scientific">mine drainage metagenome</name>
    <dbReference type="NCBI Taxonomy" id="410659"/>
    <lineage>
        <taxon>unclassified sequences</taxon>
        <taxon>metagenomes</taxon>
        <taxon>ecological metagenomes</taxon>
    </lineage>
</organism>